<protein>
    <submittedName>
        <fullName evidence="5">GH19410</fullName>
    </submittedName>
</protein>
<dbReference type="InterPro" id="IPR001611">
    <property type="entry name" value="Leu-rich_rpt"/>
</dbReference>
<feature type="signal peptide" evidence="4">
    <location>
        <begin position="1"/>
        <end position="27"/>
    </location>
</feature>
<evidence type="ECO:0000256" key="3">
    <source>
        <dbReference type="SAM" id="MobiDB-lite"/>
    </source>
</evidence>
<dbReference type="Gene3D" id="3.80.10.10">
    <property type="entry name" value="Ribonuclease Inhibitor"/>
    <property type="match status" value="2"/>
</dbReference>
<evidence type="ECO:0000256" key="1">
    <source>
        <dbReference type="ARBA" id="ARBA00022614"/>
    </source>
</evidence>
<dbReference type="SMART" id="SM00369">
    <property type="entry name" value="LRR_TYP"/>
    <property type="match status" value="8"/>
</dbReference>
<dbReference type="SUPFAM" id="SSF52058">
    <property type="entry name" value="L domain-like"/>
    <property type="match status" value="1"/>
</dbReference>
<accession>B4JG41</accession>
<dbReference type="InParanoid" id="B4JG41"/>
<dbReference type="Pfam" id="PF13855">
    <property type="entry name" value="LRR_8"/>
    <property type="match status" value="2"/>
</dbReference>
<dbReference type="PANTHER" id="PTHR24366">
    <property type="entry name" value="IG(IMMUNOGLOBULIN) AND LRR(LEUCINE RICH REPEAT) DOMAINS"/>
    <property type="match status" value="1"/>
</dbReference>
<proteinExistence type="predicted"/>
<evidence type="ECO:0000256" key="2">
    <source>
        <dbReference type="ARBA" id="ARBA00022737"/>
    </source>
</evidence>
<organism evidence="6">
    <name type="scientific">Drosophila grimshawi</name>
    <name type="common">Hawaiian fruit fly</name>
    <name type="synonym">Idiomyia grimshawi</name>
    <dbReference type="NCBI Taxonomy" id="7222"/>
    <lineage>
        <taxon>Eukaryota</taxon>
        <taxon>Metazoa</taxon>
        <taxon>Ecdysozoa</taxon>
        <taxon>Arthropoda</taxon>
        <taxon>Hexapoda</taxon>
        <taxon>Insecta</taxon>
        <taxon>Pterygota</taxon>
        <taxon>Neoptera</taxon>
        <taxon>Endopterygota</taxon>
        <taxon>Diptera</taxon>
        <taxon>Brachycera</taxon>
        <taxon>Muscomorpha</taxon>
        <taxon>Ephydroidea</taxon>
        <taxon>Drosophilidae</taxon>
        <taxon>Drosophila</taxon>
        <taxon>Hawaiian Drosophila</taxon>
    </lineage>
</organism>
<keyword evidence="1" id="KW-0433">Leucine-rich repeat</keyword>
<dbReference type="eggNOG" id="KOG0619">
    <property type="taxonomic scope" value="Eukaryota"/>
</dbReference>
<evidence type="ECO:0000313" key="6">
    <source>
        <dbReference type="Proteomes" id="UP000001070"/>
    </source>
</evidence>
<dbReference type="SMR" id="B4JG41"/>
<dbReference type="KEGG" id="dgr:6564451"/>
<keyword evidence="2" id="KW-0677">Repeat</keyword>
<keyword evidence="4" id="KW-0732">Signal</keyword>
<name>B4JG41_DROGR</name>
<reference evidence="5 6" key="1">
    <citation type="journal article" date="2007" name="Nature">
        <title>Evolution of genes and genomes on the Drosophila phylogeny.</title>
        <authorList>
            <consortium name="Drosophila 12 Genomes Consortium"/>
            <person name="Clark A.G."/>
            <person name="Eisen M.B."/>
            <person name="Smith D.R."/>
            <person name="Bergman C.M."/>
            <person name="Oliver B."/>
            <person name="Markow T.A."/>
            <person name="Kaufman T.C."/>
            <person name="Kellis M."/>
            <person name="Gelbart W."/>
            <person name="Iyer V.N."/>
            <person name="Pollard D.A."/>
            <person name="Sackton T.B."/>
            <person name="Larracuente A.M."/>
            <person name="Singh N.D."/>
            <person name="Abad J.P."/>
            <person name="Abt D.N."/>
            <person name="Adryan B."/>
            <person name="Aguade M."/>
            <person name="Akashi H."/>
            <person name="Anderson W.W."/>
            <person name="Aquadro C.F."/>
            <person name="Ardell D.H."/>
            <person name="Arguello R."/>
            <person name="Artieri C.G."/>
            <person name="Barbash D.A."/>
            <person name="Barker D."/>
            <person name="Barsanti P."/>
            <person name="Batterham P."/>
            <person name="Batzoglou S."/>
            <person name="Begun D."/>
            <person name="Bhutkar A."/>
            <person name="Blanco E."/>
            <person name="Bosak S.A."/>
            <person name="Bradley R.K."/>
            <person name="Brand A.D."/>
            <person name="Brent M.R."/>
            <person name="Brooks A.N."/>
            <person name="Brown R.H."/>
            <person name="Butlin R.K."/>
            <person name="Caggese C."/>
            <person name="Calvi B.R."/>
            <person name="Bernardo de Carvalho A."/>
            <person name="Caspi A."/>
            <person name="Castrezana S."/>
            <person name="Celniker S.E."/>
            <person name="Chang J.L."/>
            <person name="Chapple C."/>
            <person name="Chatterji S."/>
            <person name="Chinwalla A."/>
            <person name="Civetta A."/>
            <person name="Clifton S.W."/>
            <person name="Comeron J.M."/>
            <person name="Costello J.C."/>
            <person name="Coyne J.A."/>
            <person name="Daub J."/>
            <person name="David R.G."/>
            <person name="Delcher A.L."/>
            <person name="Delehaunty K."/>
            <person name="Do C.B."/>
            <person name="Ebling H."/>
            <person name="Edwards K."/>
            <person name="Eickbush T."/>
            <person name="Evans J.D."/>
            <person name="Filipski A."/>
            <person name="Findeiss S."/>
            <person name="Freyhult E."/>
            <person name="Fulton L."/>
            <person name="Fulton R."/>
            <person name="Garcia A.C."/>
            <person name="Gardiner A."/>
            <person name="Garfield D.A."/>
            <person name="Garvin B.E."/>
            <person name="Gibson G."/>
            <person name="Gilbert D."/>
            <person name="Gnerre S."/>
            <person name="Godfrey J."/>
            <person name="Good R."/>
            <person name="Gotea V."/>
            <person name="Gravely B."/>
            <person name="Greenberg A.J."/>
            <person name="Griffiths-Jones S."/>
            <person name="Gross S."/>
            <person name="Guigo R."/>
            <person name="Gustafson E.A."/>
            <person name="Haerty W."/>
            <person name="Hahn M.W."/>
            <person name="Halligan D.L."/>
            <person name="Halpern A.L."/>
            <person name="Halter G.M."/>
            <person name="Han M.V."/>
            <person name="Heger A."/>
            <person name="Hillier L."/>
            <person name="Hinrichs A.S."/>
            <person name="Holmes I."/>
            <person name="Hoskins R.A."/>
            <person name="Hubisz M.J."/>
            <person name="Hultmark D."/>
            <person name="Huntley M.A."/>
            <person name="Jaffe D.B."/>
            <person name="Jagadeeshan S."/>
            <person name="Jeck W.R."/>
            <person name="Johnson J."/>
            <person name="Jones C.D."/>
            <person name="Jordan W.C."/>
            <person name="Karpen G.H."/>
            <person name="Kataoka E."/>
            <person name="Keightley P.D."/>
            <person name="Kheradpour P."/>
            <person name="Kirkness E.F."/>
            <person name="Koerich L.B."/>
            <person name="Kristiansen K."/>
            <person name="Kudrna D."/>
            <person name="Kulathinal R.J."/>
            <person name="Kumar S."/>
            <person name="Kwok R."/>
            <person name="Lander E."/>
            <person name="Langley C.H."/>
            <person name="Lapoint R."/>
            <person name="Lazzaro B.P."/>
            <person name="Lee S.J."/>
            <person name="Levesque L."/>
            <person name="Li R."/>
            <person name="Lin C.F."/>
            <person name="Lin M.F."/>
            <person name="Lindblad-Toh K."/>
            <person name="Llopart A."/>
            <person name="Long M."/>
            <person name="Low L."/>
            <person name="Lozovsky E."/>
            <person name="Lu J."/>
            <person name="Luo M."/>
            <person name="Machado C.A."/>
            <person name="Makalowski W."/>
            <person name="Marzo M."/>
            <person name="Matsuda M."/>
            <person name="Matzkin L."/>
            <person name="McAllister B."/>
            <person name="McBride C.S."/>
            <person name="McKernan B."/>
            <person name="McKernan K."/>
            <person name="Mendez-Lago M."/>
            <person name="Minx P."/>
            <person name="Mollenhauer M.U."/>
            <person name="Montooth K."/>
            <person name="Mount S.M."/>
            <person name="Mu X."/>
            <person name="Myers E."/>
            <person name="Negre B."/>
            <person name="Newfeld S."/>
            <person name="Nielsen R."/>
            <person name="Noor M.A."/>
            <person name="O'Grady P."/>
            <person name="Pachter L."/>
            <person name="Papaceit M."/>
            <person name="Parisi M.J."/>
            <person name="Parisi M."/>
            <person name="Parts L."/>
            <person name="Pedersen J.S."/>
            <person name="Pesole G."/>
            <person name="Phillippy A.M."/>
            <person name="Ponting C.P."/>
            <person name="Pop M."/>
            <person name="Porcelli D."/>
            <person name="Powell J.R."/>
            <person name="Prohaska S."/>
            <person name="Pruitt K."/>
            <person name="Puig M."/>
            <person name="Quesneville H."/>
            <person name="Ram K.R."/>
            <person name="Rand D."/>
            <person name="Rasmussen M.D."/>
            <person name="Reed L.K."/>
            <person name="Reenan R."/>
            <person name="Reily A."/>
            <person name="Remington K.A."/>
            <person name="Rieger T.T."/>
            <person name="Ritchie M.G."/>
            <person name="Robin C."/>
            <person name="Rogers Y.H."/>
            <person name="Rohde C."/>
            <person name="Rozas J."/>
            <person name="Rubenfield M.J."/>
            <person name="Ruiz A."/>
            <person name="Russo S."/>
            <person name="Salzberg S.L."/>
            <person name="Sanchez-Gracia A."/>
            <person name="Saranga D.J."/>
            <person name="Sato H."/>
            <person name="Schaeffer S.W."/>
            <person name="Schatz M.C."/>
            <person name="Schlenke T."/>
            <person name="Schwartz R."/>
            <person name="Segarra C."/>
            <person name="Singh R.S."/>
            <person name="Sirot L."/>
            <person name="Sirota M."/>
            <person name="Sisneros N.B."/>
            <person name="Smith C.D."/>
            <person name="Smith T.F."/>
            <person name="Spieth J."/>
            <person name="Stage D.E."/>
            <person name="Stark A."/>
            <person name="Stephan W."/>
            <person name="Strausberg R.L."/>
            <person name="Strempel S."/>
            <person name="Sturgill D."/>
            <person name="Sutton G."/>
            <person name="Sutton G.G."/>
            <person name="Tao W."/>
            <person name="Teichmann S."/>
            <person name="Tobari Y.N."/>
            <person name="Tomimura Y."/>
            <person name="Tsolas J.M."/>
            <person name="Valente V.L."/>
            <person name="Venter E."/>
            <person name="Venter J.C."/>
            <person name="Vicario S."/>
            <person name="Vieira F.G."/>
            <person name="Vilella A.J."/>
            <person name="Villasante A."/>
            <person name="Walenz B."/>
            <person name="Wang J."/>
            <person name="Wasserman M."/>
            <person name="Watts T."/>
            <person name="Wilson D."/>
            <person name="Wilson R.K."/>
            <person name="Wing R.A."/>
            <person name="Wolfner M.F."/>
            <person name="Wong A."/>
            <person name="Wong G.K."/>
            <person name="Wu C.I."/>
            <person name="Wu G."/>
            <person name="Yamamoto D."/>
            <person name="Yang H.P."/>
            <person name="Yang S.P."/>
            <person name="Yorke J.A."/>
            <person name="Yoshida K."/>
            <person name="Zdobnov E."/>
            <person name="Zhang P."/>
            <person name="Zhang Y."/>
            <person name="Zimin A.V."/>
            <person name="Baldwin J."/>
            <person name="Abdouelleil A."/>
            <person name="Abdulkadir J."/>
            <person name="Abebe A."/>
            <person name="Abera B."/>
            <person name="Abreu J."/>
            <person name="Acer S.C."/>
            <person name="Aftuck L."/>
            <person name="Alexander A."/>
            <person name="An P."/>
            <person name="Anderson E."/>
            <person name="Anderson S."/>
            <person name="Arachi H."/>
            <person name="Azer M."/>
            <person name="Bachantsang P."/>
            <person name="Barry A."/>
            <person name="Bayul T."/>
            <person name="Berlin A."/>
            <person name="Bessette D."/>
            <person name="Bloom T."/>
            <person name="Blye J."/>
            <person name="Boguslavskiy L."/>
            <person name="Bonnet C."/>
            <person name="Boukhgalter B."/>
            <person name="Bourzgui I."/>
            <person name="Brown A."/>
            <person name="Cahill P."/>
            <person name="Channer S."/>
            <person name="Cheshatsang Y."/>
            <person name="Chuda L."/>
            <person name="Citroen M."/>
            <person name="Collymore A."/>
            <person name="Cooke P."/>
            <person name="Costello M."/>
            <person name="D'Aco K."/>
            <person name="Daza R."/>
            <person name="De Haan G."/>
            <person name="DeGray S."/>
            <person name="DeMaso C."/>
            <person name="Dhargay N."/>
            <person name="Dooley K."/>
            <person name="Dooley E."/>
            <person name="Doricent M."/>
            <person name="Dorje P."/>
            <person name="Dorjee K."/>
            <person name="Dupes A."/>
            <person name="Elong R."/>
            <person name="Falk J."/>
            <person name="Farina A."/>
            <person name="Faro S."/>
            <person name="Ferguson D."/>
            <person name="Fisher S."/>
            <person name="Foley C.D."/>
            <person name="Franke A."/>
            <person name="Friedrich D."/>
            <person name="Gadbois L."/>
            <person name="Gearin G."/>
            <person name="Gearin C.R."/>
            <person name="Giannoukos G."/>
            <person name="Goode T."/>
            <person name="Graham J."/>
            <person name="Grandbois E."/>
            <person name="Grewal S."/>
            <person name="Gyaltsen K."/>
            <person name="Hafez N."/>
            <person name="Hagos B."/>
            <person name="Hall J."/>
            <person name="Henson C."/>
            <person name="Hollinger A."/>
            <person name="Honan T."/>
            <person name="Huard M.D."/>
            <person name="Hughes L."/>
            <person name="Hurhula B."/>
            <person name="Husby M.E."/>
            <person name="Kamat A."/>
            <person name="Kanga B."/>
            <person name="Kashin S."/>
            <person name="Khazanovich D."/>
            <person name="Kisner P."/>
            <person name="Lance K."/>
            <person name="Lara M."/>
            <person name="Lee W."/>
            <person name="Lennon N."/>
            <person name="Letendre F."/>
            <person name="LeVine R."/>
            <person name="Lipovsky A."/>
            <person name="Liu X."/>
            <person name="Liu J."/>
            <person name="Liu S."/>
            <person name="Lokyitsang T."/>
            <person name="Lokyitsang Y."/>
            <person name="Lubonja R."/>
            <person name="Lui A."/>
            <person name="MacDonald P."/>
            <person name="Magnisalis V."/>
            <person name="Maru K."/>
            <person name="Matthews C."/>
            <person name="McCusker W."/>
            <person name="McDonough S."/>
            <person name="Mehta T."/>
            <person name="Meldrim J."/>
            <person name="Meneus L."/>
            <person name="Mihai O."/>
            <person name="Mihalev A."/>
            <person name="Mihova T."/>
            <person name="Mittelman R."/>
            <person name="Mlenga V."/>
            <person name="Montmayeur A."/>
            <person name="Mulrain L."/>
            <person name="Navidi A."/>
            <person name="Naylor J."/>
            <person name="Negash T."/>
            <person name="Nguyen T."/>
            <person name="Nguyen N."/>
            <person name="Nicol R."/>
            <person name="Norbu C."/>
            <person name="Norbu N."/>
            <person name="Novod N."/>
            <person name="O'Neill B."/>
            <person name="Osman S."/>
            <person name="Markiewicz E."/>
            <person name="Oyono O.L."/>
            <person name="Patti C."/>
            <person name="Phunkhang P."/>
            <person name="Pierre F."/>
            <person name="Priest M."/>
            <person name="Raghuraman S."/>
            <person name="Rege F."/>
            <person name="Reyes R."/>
            <person name="Rise C."/>
            <person name="Rogov P."/>
            <person name="Ross K."/>
            <person name="Ryan E."/>
            <person name="Settipalli S."/>
            <person name="Shea T."/>
            <person name="Sherpa N."/>
            <person name="Shi L."/>
            <person name="Shih D."/>
            <person name="Sparrow T."/>
            <person name="Spaulding J."/>
            <person name="Stalker J."/>
            <person name="Stange-Thomann N."/>
            <person name="Stavropoulos S."/>
            <person name="Stone C."/>
            <person name="Strader C."/>
            <person name="Tesfaye S."/>
            <person name="Thomson T."/>
            <person name="Thoulutsang Y."/>
            <person name="Thoulutsang D."/>
            <person name="Topham K."/>
            <person name="Topping I."/>
            <person name="Tsamla T."/>
            <person name="Vassiliev H."/>
            <person name="Vo A."/>
            <person name="Wangchuk T."/>
            <person name="Wangdi T."/>
            <person name="Weiand M."/>
            <person name="Wilkinson J."/>
            <person name="Wilson A."/>
            <person name="Yadav S."/>
            <person name="Young G."/>
            <person name="Yu Q."/>
            <person name="Zembek L."/>
            <person name="Zhong D."/>
            <person name="Zimmer A."/>
            <person name="Zwirko Z."/>
            <person name="Jaffe D.B."/>
            <person name="Alvarez P."/>
            <person name="Brockman W."/>
            <person name="Butler J."/>
            <person name="Chin C."/>
            <person name="Gnerre S."/>
            <person name="Grabherr M."/>
            <person name="Kleber M."/>
            <person name="Mauceli E."/>
            <person name="MacCallum I."/>
        </authorList>
    </citation>
    <scope>NUCLEOTIDE SEQUENCE [LARGE SCALE GENOMIC DNA]</scope>
    <source>
        <strain evidence="6">Tucson 15287-2541.00</strain>
    </source>
</reference>
<sequence length="576" mass="65499">MRARVRNQGVPLIMCMLLLLLVATAQCRNEDESDFSTETETETEYTTTLASVESSTQPNNDKQLVYIENLQKNCHLKRGTVRCSGFRFDDIEKVAFFSLPTQVRIAPDGATYELGDKQHLGTLIMENSTFINFPLHLFYELPLLSEVDMRDCGMQYVSWEGFLAANKLKILLLSGNAISELGESSFSYASELEFLFLSDNKLSSPHPDAFKGLQNLIHLDLSDNQLEELPERIFHDLAALHTLIISGNRLRFISNGLLTQNTRLQTVILQGNQLQQLGEYAFSSAPHLLHLDVSHNAPLEVLVLNLNVVNLRARNCSLTRVNLFGAVTNVDLSDNRVQELYFSTSELLEDLVLRNNSLGQLATLSRVPRLRHLDVGNNPQLGELPTDWQKPHLERLDLSNTGLQQLPQQLLEDMPNLRKLNVSNNKISDIDPHDFKRLSRLTHFYIHANNWNCFSLRMVMDVLILQHGITYTPDKVDDDFMGSYIKGIACMYRLPEREQLKSQSDTESSASVEYSQHSDRDATSDVEMLRREFKAVVQHLEQKFDSVFAQLSSLNAKMNSLEHMNSSLWNQLTITV</sequence>
<dbReference type="HOGENOM" id="CLU_468746_0_0_1"/>
<dbReference type="EMBL" id="CH916369">
    <property type="protein sequence ID" value="EDV93608.1"/>
    <property type="molecule type" value="Genomic_DNA"/>
</dbReference>
<evidence type="ECO:0000256" key="4">
    <source>
        <dbReference type="SAM" id="SignalP"/>
    </source>
</evidence>
<dbReference type="InterPro" id="IPR003591">
    <property type="entry name" value="Leu-rich_rpt_typical-subtyp"/>
</dbReference>
<keyword evidence="6" id="KW-1185">Reference proteome</keyword>
<dbReference type="AlphaFoldDB" id="B4JG41"/>
<feature type="compositionally biased region" description="Polar residues" evidence="3">
    <location>
        <begin position="501"/>
        <end position="515"/>
    </location>
</feature>
<dbReference type="InterPro" id="IPR032675">
    <property type="entry name" value="LRR_dom_sf"/>
</dbReference>
<dbReference type="PhylomeDB" id="B4JG41"/>
<feature type="chain" id="PRO_5002812164" evidence="4">
    <location>
        <begin position="28"/>
        <end position="576"/>
    </location>
</feature>
<dbReference type="OMA" id="LTHFYIH"/>
<dbReference type="Proteomes" id="UP000001070">
    <property type="component" value="Unassembled WGS sequence"/>
</dbReference>
<dbReference type="STRING" id="7222.B4JG41"/>
<feature type="region of interest" description="Disordered" evidence="3">
    <location>
        <begin position="500"/>
        <end position="523"/>
    </location>
</feature>
<dbReference type="PROSITE" id="PS51450">
    <property type="entry name" value="LRR"/>
    <property type="match status" value="3"/>
</dbReference>
<dbReference type="FunCoup" id="B4JG41">
    <property type="interactions" value="18"/>
</dbReference>
<dbReference type="OrthoDB" id="676979at2759"/>
<gene>
    <name evidence="5" type="primary">Dgri\GH19410</name>
    <name evidence="5" type="ORF">Dgri_GH19410</name>
</gene>
<dbReference type="PANTHER" id="PTHR24366:SF96">
    <property type="entry name" value="LEUCINE RICH REPEAT CONTAINING 53"/>
    <property type="match status" value="1"/>
</dbReference>
<evidence type="ECO:0000313" key="5">
    <source>
        <dbReference type="EMBL" id="EDV93608.1"/>
    </source>
</evidence>